<accession>A0A6C2YSD8</accession>
<dbReference type="RefSeq" id="WP_162659380.1">
    <property type="nucleotide sequence ID" value="NZ_LR593887.1"/>
</dbReference>
<name>A0A6C2YSD8_9BACT</name>
<sequence>MKAVFATVALLFLSNLAWADDAKPVALKGTYTKDAGEFVLTFAFEKPGELKFSIINGSTEDGLKLTAKYTQKGDAIAAIVEKAEKLGDFPTVPEKGAKMNFKVKLDGKMLTLSDYTGEAEDEARDALEGDYTLTEKKKK</sequence>
<dbReference type="EMBL" id="LR586016">
    <property type="protein sequence ID" value="VIP04281.1"/>
    <property type="molecule type" value="Genomic_DNA"/>
</dbReference>
<dbReference type="Proteomes" id="UP000464378">
    <property type="component" value="Chromosome"/>
</dbReference>
<evidence type="ECO:0000256" key="1">
    <source>
        <dbReference type="SAM" id="SignalP"/>
    </source>
</evidence>
<dbReference type="AlphaFoldDB" id="A0A6C2YSD8"/>
<keyword evidence="3" id="KW-1185">Reference proteome</keyword>
<dbReference type="EMBL" id="LR593887">
    <property type="protein sequence ID" value="VTS05925.1"/>
    <property type="molecule type" value="Genomic_DNA"/>
</dbReference>
<keyword evidence="1" id="KW-0732">Signal</keyword>
<evidence type="ECO:0000313" key="3">
    <source>
        <dbReference type="Proteomes" id="UP000464378"/>
    </source>
</evidence>
<evidence type="ECO:0000313" key="2">
    <source>
        <dbReference type="EMBL" id="VIP04281.1"/>
    </source>
</evidence>
<gene>
    <name evidence="2" type="ORF">GMBLW1_49120</name>
</gene>
<feature type="chain" id="PRO_5036172862" evidence="1">
    <location>
        <begin position="20"/>
        <end position="139"/>
    </location>
</feature>
<proteinExistence type="predicted"/>
<organism evidence="2">
    <name type="scientific">Tuwongella immobilis</name>
    <dbReference type="NCBI Taxonomy" id="692036"/>
    <lineage>
        <taxon>Bacteria</taxon>
        <taxon>Pseudomonadati</taxon>
        <taxon>Planctomycetota</taxon>
        <taxon>Planctomycetia</taxon>
        <taxon>Gemmatales</taxon>
        <taxon>Gemmataceae</taxon>
        <taxon>Tuwongella</taxon>
    </lineage>
</organism>
<dbReference type="KEGG" id="tim:GMBLW1_49120"/>
<protein>
    <submittedName>
        <fullName evidence="2">Uncharacterized protein</fullName>
    </submittedName>
</protein>
<reference evidence="2" key="1">
    <citation type="submission" date="2019-04" db="EMBL/GenBank/DDBJ databases">
        <authorList>
            <consortium name="Science for Life Laboratories"/>
        </authorList>
    </citation>
    <scope>NUCLEOTIDE SEQUENCE</scope>
    <source>
        <strain evidence="2">MBLW1</strain>
    </source>
</reference>
<dbReference type="InParanoid" id="A0A6C2YSD8"/>
<feature type="signal peptide" evidence="1">
    <location>
        <begin position="1"/>
        <end position="19"/>
    </location>
</feature>